<dbReference type="AlphaFoldDB" id="A0A7S1MS71"/>
<protein>
    <submittedName>
        <fullName evidence="2">Uncharacterized protein</fullName>
    </submittedName>
</protein>
<organism evidence="2">
    <name type="scientific">Neobodo designis</name>
    <name type="common">Flagellated protozoan</name>
    <name type="synonym">Bodo designis</name>
    <dbReference type="NCBI Taxonomy" id="312471"/>
    <lineage>
        <taxon>Eukaryota</taxon>
        <taxon>Discoba</taxon>
        <taxon>Euglenozoa</taxon>
        <taxon>Kinetoplastea</taxon>
        <taxon>Metakinetoplastina</taxon>
        <taxon>Neobodonida</taxon>
        <taxon>Neobodo</taxon>
    </lineage>
</organism>
<proteinExistence type="predicted"/>
<accession>A0A7S1MS71</accession>
<name>A0A7S1MS71_NEODS</name>
<sequence>MTSTRTSNGHTLPPWPMSDPSFDYSRDMGWFGGARAHARPRSPPPSTTGLRNEDTIHDVSVSPPTPASFATREGPVSPAPRHPAHLHPHTDGDVSVTAIGTTVHDDESLSPRHATSLASAAALAPPRARWTPTTIREAQRAAGRSLDVEWPQLQAMPGVPRVVATHRDDGLSSRGTTRRHSPASAAGQGTQRDLDEAALRRRVQQWAARELEAHAAAQFW</sequence>
<gene>
    <name evidence="2" type="ORF">NDES1114_LOCUS26942</name>
</gene>
<evidence type="ECO:0000256" key="1">
    <source>
        <dbReference type="SAM" id="MobiDB-lite"/>
    </source>
</evidence>
<feature type="region of interest" description="Disordered" evidence="1">
    <location>
        <begin position="26"/>
        <end position="93"/>
    </location>
</feature>
<reference evidence="2" key="1">
    <citation type="submission" date="2021-01" db="EMBL/GenBank/DDBJ databases">
        <authorList>
            <person name="Corre E."/>
            <person name="Pelletier E."/>
            <person name="Niang G."/>
            <person name="Scheremetjew M."/>
            <person name="Finn R."/>
            <person name="Kale V."/>
            <person name="Holt S."/>
            <person name="Cochrane G."/>
            <person name="Meng A."/>
            <person name="Brown T."/>
            <person name="Cohen L."/>
        </authorList>
    </citation>
    <scope>NUCLEOTIDE SEQUENCE</scope>
    <source>
        <strain evidence="2">CCAP 1951/1</strain>
    </source>
</reference>
<dbReference type="EMBL" id="HBGF01040239">
    <property type="protein sequence ID" value="CAD9139598.1"/>
    <property type="molecule type" value="Transcribed_RNA"/>
</dbReference>
<feature type="region of interest" description="Disordered" evidence="1">
    <location>
        <begin position="166"/>
        <end position="197"/>
    </location>
</feature>
<evidence type="ECO:0000313" key="2">
    <source>
        <dbReference type="EMBL" id="CAD9139598.1"/>
    </source>
</evidence>